<keyword evidence="3" id="KW-0597">Phosphoprotein</keyword>
<keyword evidence="11 17" id="KW-1133">Transmembrane helix</keyword>
<dbReference type="FunFam" id="1.10.510.10:FF:000343">
    <property type="entry name" value="Cysteine-rich receptor-like protein kinase 28"/>
    <property type="match status" value="1"/>
</dbReference>
<dbReference type="Pfam" id="PF01657">
    <property type="entry name" value="Stress-antifung"/>
    <property type="match status" value="2"/>
</dbReference>
<feature type="domain" description="Gnk2-homologous" evidence="19">
    <location>
        <begin position="46"/>
        <end position="149"/>
    </location>
</feature>
<feature type="domain" description="Protein kinase" evidence="18">
    <location>
        <begin position="347"/>
        <end position="620"/>
    </location>
</feature>
<dbReference type="FunFam" id="3.30.200.20:FF:000142">
    <property type="entry name" value="Cysteine-rich receptor-like protein kinase 10"/>
    <property type="match status" value="1"/>
</dbReference>
<keyword evidence="2" id="KW-0723">Serine/threonine-protein kinase</keyword>
<evidence type="ECO:0000256" key="15">
    <source>
        <dbReference type="PROSITE-ProRule" id="PRU10141"/>
    </source>
</evidence>
<evidence type="ECO:0000256" key="14">
    <source>
        <dbReference type="ARBA" id="ARBA00023180"/>
    </source>
</evidence>
<dbReference type="Gramene" id="Kaladp0055s0015.1.v1.1">
    <property type="protein sequence ID" value="Kaladp0055s0015.1.v1.1"/>
    <property type="gene ID" value="Kaladp0055s0015.v1.1"/>
</dbReference>
<keyword evidence="12 17" id="KW-0472">Membrane</keyword>
<dbReference type="GO" id="GO:0004674">
    <property type="term" value="F:protein serine/threonine kinase activity"/>
    <property type="evidence" value="ECO:0007669"/>
    <property type="project" value="UniProtKB-KW"/>
</dbReference>
<evidence type="ECO:0000256" key="3">
    <source>
        <dbReference type="ARBA" id="ARBA00022553"/>
    </source>
</evidence>
<dbReference type="PROSITE" id="PS51473">
    <property type="entry name" value="GNK2"/>
    <property type="match status" value="2"/>
</dbReference>
<dbReference type="SMART" id="SM00220">
    <property type="entry name" value="S_TKc"/>
    <property type="match status" value="1"/>
</dbReference>
<sequence>MQKISFYPCLKIEPGSNHMMYYSRFILIGVAFMAVCVRLASAQDGTIVLNLCSTDSYYTNGSAYGTNLESILALISSINLSGFGFYNISVGQNSDKVNAIGLCRGDISLSKCQSCLNFSASDLYARCPNHREAIAWYDNCMFRYSNRSIFGTLDTIYHTSFNPDSLPNQDQFNQALSTLLSYLRDQASLDNSTRKFAVGYTNYTIFGRVYALAQCTTDLSGQLCGKCLDWAFKQLSNVSVNQGGRVFCGSCSIRYEIAQFYESIGDALLPPPPRNGQSTKEGSNGSVIRIAILTSASTIGFMILIMGIILFVIARWLRGNPGNANKIGSTKSLQFDFVTVKTATENFSDDHKLGQGGFGAVYKGRLADGQLIAVKRLALGSGQGDTEFKNEVLLLTKLQHKNLVRLHGFCLEGQERLLIYESVPNGSLDQFLFDHSKSKDLDWEKRYKIIGGIARGLLYLHEDSRHRIIHRDLKASNILLDEVMIPKIADFGLARLFPGDQTKGETSRVVGTYGYMAPEYMHGRFSVKSDVYSFGVLLLELVSGRKNTHVIVSETAEGLISFAWDSWRAGTASAMIDPALKDGPTNEITRCIQVALLCVQESISVRPSMAAVVAMLNSYSLSIPLPSIPAFYMQDTNESEKPMLSERSAGANSSDKSKEQSGNFSTNGISITDMYPR</sequence>
<evidence type="ECO:0000256" key="6">
    <source>
        <dbReference type="ARBA" id="ARBA00022729"/>
    </source>
</evidence>
<dbReference type="PROSITE" id="PS50011">
    <property type="entry name" value="PROTEIN_KINASE_DOM"/>
    <property type="match status" value="1"/>
</dbReference>
<dbReference type="PANTHER" id="PTHR27002:SF1073">
    <property type="entry name" value="CYSTEINE-RICH RECEPTOR-LIKE PROTEIN KINASE 29"/>
    <property type="match status" value="1"/>
</dbReference>
<feature type="binding site" evidence="15">
    <location>
        <position position="375"/>
    </location>
    <ligand>
        <name>ATP</name>
        <dbReference type="ChEBI" id="CHEBI:30616"/>
    </ligand>
</feature>
<evidence type="ECO:0000259" key="19">
    <source>
        <dbReference type="PROSITE" id="PS51473"/>
    </source>
</evidence>
<keyword evidence="9" id="KW-0418">Kinase</keyword>
<dbReference type="InterPro" id="IPR038408">
    <property type="entry name" value="GNK2_sf"/>
</dbReference>
<dbReference type="FunFam" id="3.30.430.20:FF:000003">
    <property type="entry name" value="Cysteine-rich RLK (RECEPTOR-like protein kinase) 10"/>
    <property type="match status" value="1"/>
</dbReference>
<evidence type="ECO:0000259" key="18">
    <source>
        <dbReference type="PROSITE" id="PS50011"/>
    </source>
</evidence>
<dbReference type="InterPro" id="IPR008271">
    <property type="entry name" value="Ser/Thr_kinase_AS"/>
</dbReference>
<evidence type="ECO:0000256" key="13">
    <source>
        <dbReference type="ARBA" id="ARBA00023170"/>
    </source>
</evidence>
<keyword evidence="8 15" id="KW-0547">Nucleotide-binding</keyword>
<evidence type="ECO:0000256" key="4">
    <source>
        <dbReference type="ARBA" id="ARBA00022679"/>
    </source>
</evidence>
<dbReference type="Pfam" id="PF07714">
    <property type="entry name" value="PK_Tyr_Ser-Thr"/>
    <property type="match status" value="1"/>
</dbReference>
<evidence type="ECO:0000256" key="11">
    <source>
        <dbReference type="ARBA" id="ARBA00022989"/>
    </source>
</evidence>
<evidence type="ECO:0000313" key="21">
    <source>
        <dbReference type="Proteomes" id="UP000594263"/>
    </source>
</evidence>
<evidence type="ECO:0000256" key="7">
    <source>
        <dbReference type="ARBA" id="ARBA00022737"/>
    </source>
</evidence>
<organism evidence="20 21">
    <name type="scientific">Kalanchoe fedtschenkoi</name>
    <name type="common">Lavender scallops</name>
    <name type="synonym">South American air plant</name>
    <dbReference type="NCBI Taxonomy" id="63787"/>
    <lineage>
        <taxon>Eukaryota</taxon>
        <taxon>Viridiplantae</taxon>
        <taxon>Streptophyta</taxon>
        <taxon>Embryophyta</taxon>
        <taxon>Tracheophyta</taxon>
        <taxon>Spermatophyta</taxon>
        <taxon>Magnoliopsida</taxon>
        <taxon>eudicotyledons</taxon>
        <taxon>Gunneridae</taxon>
        <taxon>Pentapetalae</taxon>
        <taxon>Saxifragales</taxon>
        <taxon>Crassulaceae</taxon>
        <taxon>Kalanchoe</taxon>
    </lineage>
</organism>
<keyword evidence="10 15" id="KW-0067">ATP-binding</keyword>
<dbReference type="PANTHER" id="PTHR27002">
    <property type="entry name" value="RECEPTOR-LIKE SERINE/THREONINE-PROTEIN KINASE SD1-8"/>
    <property type="match status" value="1"/>
</dbReference>
<dbReference type="InterPro" id="IPR017441">
    <property type="entry name" value="Protein_kinase_ATP_BS"/>
</dbReference>
<dbReference type="InterPro" id="IPR001245">
    <property type="entry name" value="Ser-Thr/Tyr_kinase_cat_dom"/>
</dbReference>
<keyword evidence="7" id="KW-0677">Repeat</keyword>
<keyword evidence="13" id="KW-0675">Receptor</keyword>
<keyword evidence="5 17" id="KW-0812">Transmembrane</keyword>
<dbReference type="GO" id="GO:0005524">
    <property type="term" value="F:ATP binding"/>
    <property type="evidence" value="ECO:0007669"/>
    <property type="project" value="UniProtKB-UniRule"/>
</dbReference>
<proteinExistence type="predicted"/>
<keyword evidence="4" id="KW-0808">Transferase</keyword>
<keyword evidence="14" id="KW-0325">Glycoprotein</keyword>
<reference evidence="20" key="1">
    <citation type="submission" date="2021-01" db="UniProtKB">
        <authorList>
            <consortium name="EnsemblPlants"/>
        </authorList>
    </citation>
    <scope>IDENTIFICATION</scope>
</reference>
<dbReference type="Gene3D" id="1.10.510.10">
    <property type="entry name" value="Transferase(Phosphotransferase) domain 1"/>
    <property type="match status" value="1"/>
</dbReference>
<feature type="region of interest" description="Disordered" evidence="16">
    <location>
        <begin position="639"/>
        <end position="677"/>
    </location>
</feature>
<protein>
    <submittedName>
        <fullName evidence="20">Uncharacterized protein</fullName>
    </submittedName>
</protein>
<evidence type="ECO:0000256" key="16">
    <source>
        <dbReference type="SAM" id="MobiDB-lite"/>
    </source>
</evidence>
<dbReference type="InterPro" id="IPR000719">
    <property type="entry name" value="Prot_kinase_dom"/>
</dbReference>
<dbReference type="EnsemblPlants" id="Kaladp0055s0015.1.v1.1">
    <property type="protein sequence ID" value="Kaladp0055s0015.1.v1.1"/>
    <property type="gene ID" value="Kaladp0055s0015.v1.1"/>
</dbReference>
<dbReference type="CDD" id="cd14066">
    <property type="entry name" value="STKc_IRAK"/>
    <property type="match status" value="1"/>
</dbReference>
<evidence type="ECO:0000256" key="10">
    <source>
        <dbReference type="ARBA" id="ARBA00022840"/>
    </source>
</evidence>
<evidence type="ECO:0000256" key="2">
    <source>
        <dbReference type="ARBA" id="ARBA00022527"/>
    </source>
</evidence>
<evidence type="ECO:0000256" key="9">
    <source>
        <dbReference type="ARBA" id="ARBA00022777"/>
    </source>
</evidence>
<feature type="transmembrane region" description="Helical" evidence="17">
    <location>
        <begin position="290"/>
        <end position="317"/>
    </location>
</feature>
<dbReference type="CDD" id="cd23509">
    <property type="entry name" value="Gnk2-like"/>
    <property type="match status" value="2"/>
</dbReference>
<feature type="domain" description="Gnk2-homologous" evidence="19">
    <location>
        <begin position="154"/>
        <end position="260"/>
    </location>
</feature>
<accession>A0A7N0U5I4</accession>
<evidence type="ECO:0000256" key="5">
    <source>
        <dbReference type="ARBA" id="ARBA00022692"/>
    </source>
</evidence>
<evidence type="ECO:0000256" key="8">
    <source>
        <dbReference type="ARBA" id="ARBA00022741"/>
    </source>
</evidence>
<dbReference type="Proteomes" id="UP000594263">
    <property type="component" value="Unplaced"/>
</dbReference>
<evidence type="ECO:0000256" key="12">
    <source>
        <dbReference type="ARBA" id="ARBA00023136"/>
    </source>
</evidence>
<dbReference type="SUPFAM" id="SSF56112">
    <property type="entry name" value="Protein kinase-like (PK-like)"/>
    <property type="match status" value="1"/>
</dbReference>
<evidence type="ECO:0000256" key="17">
    <source>
        <dbReference type="SAM" id="Phobius"/>
    </source>
</evidence>
<dbReference type="PROSITE" id="PS00108">
    <property type="entry name" value="PROTEIN_KINASE_ST"/>
    <property type="match status" value="1"/>
</dbReference>
<dbReference type="Gene3D" id="3.30.200.20">
    <property type="entry name" value="Phosphorylase Kinase, domain 1"/>
    <property type="match status" value="1"/>
</dbReference>
<comment type="subcellular location">
    <subcellularLocation>
        <location evidence="1">Membrane</location>
        <topology evidence="1">Single-pass membrane protein</topology>
    </subcellularLocation>
</comment>
<dbReference type="InterPro" id="IPR011009">
    <property type="entry name" value="Kinase-like_dom_sf"/>
</dbReference>
<dbReference type="GO" id="GO:0005886">
    <property type="term" value="C:plasma membrane"/>
    <property type="evidence" value="ECO:0007669"/>
    <property type="project" value="TreeGrafter"/>
</dbReference>
<dbReference type="Gene3D" id="3.30.430.20">
    <property type="entry name" value="Gnk2 domain, C-X8-C-X2-C motif"/>
    <property type="match status" value="2"/>
</dbReference>
<dbReference type="GO" id="GO:0009737">
    <property type="term" value="P:response to abscisic acid"/>
    <property type="evidence" value="ECO:0007669"/>
    <property type="project" value="UniProtKB-ARBA"/>
</dbReference>
<dbReference type="OMA" id="EICANRI"/>
<dbReference type="AlphaFoldDB" id="A0A7N0U5I4"/>
<feature type="compositionally biased region" description="Polar residues" evidence="16">
    <location>
        <begin position="650"/>
        <end position="670"/>
    </location>
</feature>
<keyword evidence="6" id="KW-0732">Signal</keyword>
<dbReference type="PROSITE" id="PS00107">
    <property type="entry name" value="PROTEIN_KINASE_ATP"/>
    <property type="match status" value="1"/>
</dbReference>
<dbReference type="InterPro" id="IPR002902">
    <property type="entry name" value="GNK2"/>
</dbReference>
<keyword evidence="21" id="KW-1185">Reference proteome</keyword>
<evidence type="ECO:0000256" key="1">
    <source>
        <dbReference type="ARBA" id="ARBA00004167"/>
    </source>
</evidence>
<name>A0A7N0U5I4_KALFE</name>
<evidence type="ECO:0000313" key="20">
    <source>
        <dbReference type="EnsemblPlants" id="Kaladp0055s0015.1.v1.1"/>
    </source>
</evidence>